<feature type="region of interest" description="Disordered" evidence="1">
    <location>
        <begin position="156"/>
        <end position="227"/>
    </location>
</feature>
<dbReference type="EMBL" id="JACGWK010001426">
    <property type="protein sequence ID" value="KAL0288846.1"/>
    <property type="molecule type" value="Genomic_DNA"/>
</dbReference>
<accession>A0AAW2J2Y5</accession>
<name>A0AAW2J2Y5_9LAMI</name>
<gene>
    <name evidence="2" type="ORF">Sangu_2640800</name>
</gene>
<dbReference type="GO" id="GO:0062064">
    <property type="term" value="F:box C/D methylation guide snoRNP complex binding"/>
    <property type="evidence" value="ECO:0007669"/>
    <property type="project" value="TreeGrafter"/>
</dbReference>
<evidence type="ECO:0000313" key="2">
    <source>
        <dbReference type="EMBL" id="KAL0288846.1"/>
    </source>
</evidence>
<reference evidence="2" key="2">
    <citation type="journal article" date="2024" name="Plant">
        <title>Genomic evolution and insights into agronomic trait innovations of Sesamum species.</title>
        <authorList>
            <person name="Miao H."/>
            <person name="Wang L."/>
            <person name="Qu L."/>
            <person name="Liu H."/>
            <person name="Sun Y."/>
            <person name="Le M."/>
            <person name="Wang Q."/>
            <person name="Wei S."/>
            <person name="Zheng Y."/>
            <person name="Lin W."/>
            <person name="Duan Y."/>
            <person name="Cao H."/>
            <person name="Xiong S."/>
            <person name="Wang X."/>
            <person name="Wei L."/>
            <person name="Li C."/>
            <person name="Ma Q."/>
            <person name="Ju M."/>
            <person name="Zhao R."/>
            <person name="Li G."/>
            <person name="Mu C."/>
            <person name="Tian Q."/>
            <person name="Mei H."/>
            <person name="Zhang T."/>
            <person name="Gao T."/>
            <person name="Zhang H."/>
        </authorList>
    </citation>
    <scope>NUCLEOTIDE SEQUENCE</scope>
    <source>
        <strain evidence="2">G01</strain>
    </source>
</reference>
<dbReference type="PANTHER" id="PTHR28674:SF1">
    <property type="entry name" value="NOP PROTEIN CHAPERONE 1"/>
    <property type="match status" value="1"/>
</dbReference>
<comment type="caution">
    <text evidence="2">The sequence shown here is derived from an EMBL/GenBank/DDBJ whole genome shotgun (WGS) entry which is preliminary data.</text>
</comment>
<dbReference type="AlphaFoldDB" id="A0AAW2J2Y5"/>
<dbReference type="PANTHER" id="PTHR28674">
    <property type="entry name" value="SIMILAR TO DNA SEGMENT, CHR 10, WAYNE STATE UNIVERSITY 102,-EXPRESSED"/>
    <property type="match status" value="1"/>
</dbReference>
<dbReference type="InterPro" id="IPR027921">
    <property type="entry name" value="NOPCHAP1"/>
</dbReference>
<feature type="compositionally biased region" description="Basic residues" evidence="1">
    <location>
        <begin position="212"/>
        <end position="221"/>
    </location>
</feature>
<feature type="compositionally biased region" description="Basic and acidic residues" evidence="1">
    <location>
        <begin position="196"/>
        <end position="211"/>
    </location>
</feature>
<proteinExistence type="predicted"/>
<dbReference type="Pfam" id="PF15370">
    <property type="entry name" value="NOPCHAP1"/>
    <property type="match status" value="1"/>
</dbReference>
<dbReference type="GO" id="GO:0000492">
    <property type="term" value="P:box C/D snoRNP assembly"/>
    <property type="evidence" value="ECO:0007669"/>
    <property type="project" value="InterPro"/>
</dbReference>
<reference evidence="2" key="1">
    <citation type="submission" date="2020-06" db="EMBL/GenBank/DDBJ databases">
        <authorList>
            <person name="Li T."/>
            <person name="Hu X."/>
            <person name="Zhang T."/>
            <person name="Song X."/>
            <person name="Zhang H."/>
            <person name="Dai N."/>
            <person name="Sheng W."/>
            <person name="Hou X."/>
            <person name="Wei L."/>
        </authorList>
    </citation>
    <scope>NUCLEOTIDE SEQUENCE</scope>
    <source>
        <strain evidence="2">G01</strain>
        <tissue evidence="2">Leaf</tissue>
    </source>
</reference>
<organism evidence="2">
    <name type="scientific">Sesamum angustifolium</name>
    <dbReference type="NCBI Taxonomy" id="2727405"/>
    <lineage>
        <taxon>Eukaryota</taxon>
        <taxon>Viridiplantae</taxon>
        <taxon>Streptophyta</taxon>
        <taxon>Embryophyta</taxon>
        <taxon>Tracheophyta</taxon>
        <taxon>Spermatophyta</taxon>
        <taxon>Magnoliopsida</taxon>
        <taxon>eudicotyledons</taxon>
        <taxon>Gunneridae</taxon>
        <taxon>Pentapetalae</taxon>
        <taxon>asterids</taxon>
        <taxon>lamiids</taxon>
        <taxon>Lamiales</taxon>
        <taxon>Pedaliaceae</taxon>
        <taxon>Sesamum</taxon>
    </lineage>
</organism>
<feature type="compositionally biased region" description="Acidic residues" evidence="1">
    <location>
        <begin position="168"/>
        <end position="185"/>
    </location>
</feature>
<protein>
    <submittedName>
        <fullName evidence="2">Uncharacterized protein</fullName>
    </submittedName>
</protein>
<evidence type="ECO:0000256" key="1">
    <source>
        <dbReference type="SAM" id="MobiDB-lite"/>
    </source>
</evidence>
<sequence>MAENNSKDLLQLESNSAAVSSCLGDGILSSSAFFSRFFCELSSKGAAFANFAESKLFVCKKDQPFSLPGAPLERPAMVPIPKSQVLGKVKDFLGVISESNKKLLQEAKDNPENYDIEVLSGKESEVIEMDLMLGVADLHTPEAVAAAESAIAGYQPTMPLSESSSGSENEDSSNEDDDNNEDNISEQDNNAASDCVKLESKNAKRDSSRETLKKRKPKKRTKIIELI</sequence>